<reference evidence="2" key="2">
    <citation type="submission" date="2018-03" db="EMBL/GenBank/DDBJ databases">
        <title>The Triticum urartu genome reveals the dynamic nature of wheat genome evolution.</title>
        <authorList>
            <person name="Ling H."/>
            <person name="Ma B."/>
            <person name="Shi X."/>
            <person name="Liu H."/>
            <person name="Dong L."/>
            <person name="Sun H."/>
            <person name="Cao Y."/>
            <person name="Gao Q."/>
            <person name="Zheng S."/>
            <person name="Li Y."/>
            <person name="Yu Y."/>
            <person name="Du H."/>
            <person name="Qi M."/>
            <person name="Li Y."/>
            <person name="Yu H."/>
            <person name="Cui Y."/>
            <person name="Wang N."/>
            <person name="Chen C."/>
            <person name="Wu H."/>
            <person name="Zhao Y."/>
            <person name="Zhang J."/>
            <person name="Li Y."/>
            <person name="Zhou W."/>
            <person name="Zhang B."/>
            <person name="Hu W."/>
            <person name="Eijk M."/>
            <person name="Tang J."/>
            <person name="Witsenboer H."/>
            <person name="Zhao S."/>
            <person name="Li Z."/>
            <person name="Zhang A."/>
            <person name="Wang D."/>
            <person name="Liang C."/>
        </authorList>
    </citation>
    <scope>NUCLEOTIDE SEQUENCE [LARGE SCALE GENOMIC DNA]</scope>
    <source>
        <strain evidence="2">cv. G1812</strain>
    </source>
</reference>
<organism evidence="2 3">
    <name type="scientific">Triticum urartu</name>
    <name type="common">Red wild einkorn</name>
    <name type="synonym">Crithodium urartu</name>
    <dbReference type="NCBI Taxonomy" id="4572"/>
    <lineage>
        <taxon>Eukaryota</taxon>
        <taxon>Viridiplantae</taxon>
        <taxon>Streptophyta</taxon>
        <taxon>Embryophyta</taxon>
        <taxon>Tracheophyta</taxon>
        <taxon>Spermatophyta</taxon>
        <taxon>Magnoliopsida</taxon>
        <taxon>Liliopsida</taxon>
        <taxon>Poales</taxon>
        <taxon>Poaceae</taxon>
        <taxon>BOP clade</taxon>
        <taxon>Pooideae</taxon>
        <taxon>Triticodae</taxon>
        <taxon>Triticeae</taxon>
        <taxon>Triticinae</taxon>
        <taxon>Triticum</taxon>
    </lineage>
</organism>
<keyword evidence="3" id="KW-1185">Reference proteome</keyword>
<dbReference type="Gene3D" id="3.10.450.80">
    <property type="match status" value="1"/>
</dbReference>
<reference evidence="3" key="1">
    <citation type="journal article" date="2013" name="Nature">
        <title>Draft genome of the wheat A-genome progenitor Triticum urartu.</title>
        <authorList>
            <person name="Ling H.Q."/>
            <person name="Zhao S."/>
            <person name="Liu D."/>
            <person name="Wang J."/>
            <person name="Sun H."/>
            <person name="Zhang C."/>
            <person name="Fan H."/>
            <person name="Li D."/>
            <person name="Dong L."/>
            <person name="Tao Y."/>
            <person name="Gao C."/>
            <person name="Wu H."/>
            <person name="Li Y."/>
            <person name="Cui Y."/>
            <person name="Guo X."/>
            <person name="Zheng S."/>
            <person name="Wang B."/>
            <person name="Yu K."/>
            <person name="Liang Q."/>
            <person name="Yang W."/>
            <person name="Lou X."/>
            <person name="Chen J."/>
            <person name="Feng M."/>
            <person name="Jian J."/>
            <person name="Zhang X."/>
            <person name="Luo G."/>
            <person name="Jiang Y."/>
            <person name="Liu J."/>
            <person name="Wang Z."/>
            <person name="Sha Y."/>
            <person name="Zhang B."/>
            <person name="Wu H."/>
            <person name="Tang D."/>
            <person name="Shen Q."/>
            <person name="Xue P."/>
            <person name="Zou S."/>
            <person name="Wang X."/>
            <person name="Liu X."/>
            <person name="Wang F."/>
            <person name="Yang Y."/>
            <person name="An X."/>
            <person name="Dong Z."/>
            <person name="Zhang K."/>
            <person name="Zhang X."/>
            <person name="Luo M.C."/>
            <person name="Dvorak J."/>
            <person name="Tong Y."/>
            <person name="Wang J."/>
            <person name="Yang H."/>
            <person name="Li Z."/>
            <person name="Wang D."/>
            <person name="Zhang A."/>
            <person name="Wang J."/>
        </authorList>
    </citation>
    <scope>NUCLEOTIDE SEQUENCE</scope>
    <source>
        <strain evidence="3">cv. G1812</strain>
    </source>
</reference>
<evidence type="ECO:0008006" key="4">
    <source>
        <dbReference type="Google" id="ProtNLM"/>
    </source>
</evidence>
<dbReference type="AlphaFoldDB" id="A0A8R7Q361"/>
<protein>
    <recommendedName>
        <fullName evidence="4">Pinin/SDK/MemA protein domain-containing protein</fullName>
    </recommendedName>
</protein>
<dbReference type="Proteomes" id="UP000015106">
    <property type="component" value="Chromosome 4"/>
</dbReference>
<feature type="compositionally biased region" description="Basic and acidic residues" evidence="1">
    <location>
        <begin position="15"/>
        <end position="35"/>
    </location>
</feature>
<feature type="compositionally biased region" description="Basic and acidic residues" evidence="1">
    <location>
        <begin position="107"/>
        <end position="131"/>
    </location>
</feature>
<dbReference type="PANTHER" id="PTHR12707">
    <property type="entry name" value="PINN"/>
    <property type="match status" value="1"/>
</dbReference>
<name>A0A8R7Q361_TRIUA</name>
<reference evidence="2" key="3">
    <citation type="submission" date="2022-06" db="UniProtKB">
        <authorList>
            <consortium name="EnsemblPlants"/>
        </authorList>
    </citation>
    <scope>IDENTIFICATION</scope>
</reference>
<dbReference type="InterPro" id="IPR039853">
    <property type="entry name" value="Pinin"/>
</dbReference>
<evidence type="ECO:0000256" key="1">
    <source>
        <dbReference type="SAM" id="MobiDB-lite"/>
    </source>
</evidence>
<proteinExistence type="predicted"/>
<accession>A0A8R7Q361</accession>
<feature type="region of interest" description="Disordered" evidence="1">
    <location>
        <begin position="15"/>
        <end position="150"/>
    </location>
</feature>
<dbReference type="Gramene" id="TuG1812G0400001379.01.T01">
    <property type="protein sequence ID" value="TuG1812G0400001379.01.T01"/>
    <property type="gene ID" value="TuG1812G0400001379.01"/>
</dbReference>
<dbReference type="PANTHER" id="PTHR12707:SF0">
    <property type="entry name" value="PININ"/>
    <property type="match status" value="1"/>
</dbReference>
<dbReference type="EnsemblPlants" id="TuG1812G0400001379.01.T01">
    <property type="protein sequence ID" value="TuG1812G0400001379.01.T01"/>
    <property type="gene ID" value="TuG1812G0400001379.01"/>
</dbReference>
<dbReference type="GO" id="GO:0071013">
    <property type="term" value="C:catalytic step 2 spliceosome"/>
    <property type="evidence" value="ECO:0007669"/>
    <property type="project" value="TreeGrafter"/>
</dbReference>
<evidence type="ECO:0000313" key="3">
    <source>
        <dbReference type="Proteomes" id="UP000015106"/>
    </source>
</evidence>
<evidence type="ECO:0000313" key="2">
    <source>
        <dbReference type="EnsemblPlants" id="TuG1812G0400001379.01.T01"/>
    </source>
</evidence>
<sequence>MDAAAEKTAVEIRRELQELQRQHREISERLRDPRGPRRGAPATGPGPGPGGPRPLRGFARPAPEPVDQPEPKRRLLSAVVKVDGPGTNGDDAAAEGREDGPNAAQGGERRGASNGGFRRDGSQWVSRRELDNQLPEPLPRPAPKEEDQSLVRRNKRMLGKLLVGTLEVNVPKTKKTYCKNKECKKHTLHKTDV</sequence>
<dbReference type="InterPro" id="IPR053708">
    <property type="entry name" value="Ribosomal_LSU_eL42"/>
</dbReference>